<evidence type="ECO:0000256" key="5">
    <source>
        <dbReference type="ARBA" id="ARBA00044884"/>
    </source>
</evidence>
<organism evidence="21 22">
    <name type="scientific">Emericellopsis cladophorae</name>
    <dbReference type="NCBI Taxonomy" id="2686198"/>
    <lineage>
        <taxon>Eukaryota</taxon>
        <taxon>Fungi</taxon>
        <taxon>Dikarya</taxon>
        <taxon>Ascomycota</taxon>
        <taxon>Pezizomycotina</taxon>
        <taxon>Sordariomycetes</taxon>
        <taxon>Hypocreomycetidae</taxon>
        <taxon>Hypocreales</taxon>
        <taxon>Bionectriaceae</taxon>
        <taxon>Emericellopsis</taxon>
    </lineage>
</organism>
<evidence type="ECO:0000256" key="13">
    <source>
        <dbReference type="ARBA" id="ARBA00044919"/>
    </source>
</evidence>
<feature type="transmembrane region" description="Helical" evidence="19">
    <location>
        <begin position="601"/>
        <end position="621"/>
    </location>
</feature>
<name>A0A9Q0BAB9_9HYPO</name>
<comment type="caution">
    <text evidence="21">The sequence shown here is derived from an EMBL/GenBank/DDBJ whole genome shotgun (WGS) entry which is preliminary data.</text>
</comment>
<keyword evidence="19" id="KW-0812">Transmembrane</keyword>
<dbReference type="Pfam" id="PF07690">
    <property type="entry name" value="MFS_1"/>
    <property type="match status" value="1"/>
</dbReference>
<feature type="transmembrane region" description="Helical" evidence="19">
    <location>
        <begin position="764"/>
        <end position="785"/>
    </location>
</feature>
<evidence type="ECO:0000256" key="1">
    <source>
        <dbReference type="ARBA" id="ARBA00004141"/>
    </source>
</evidence>
<comment type="function">
    <text evidence="17">Lysosomal dipeptide uniporter that selectively exports lysine, arginine or histidine-containing dipeptides with a net positive charge from the lysosome lumen into the cytosol. Could play a role in a specific type of protein O-glycosylation indirectly regulating macrophages migration and tissue invasion. Also essential for liver homeostasis.</text>
</comment>
<comment type="catalytic activity">
    <reaction evidence="2">
        <text>L-lysyl-L-alanine(out) = L-lysyl-L-alanine(in)</text>
        <dbReference type="Rhea" id="RHEA:79399"/>
        <dbReference type="ChEBI" id="CHEBI:229954"/>
    </reaction>
</comment>
<reference evidence="21" key="1">
    <citation type="journal article" date="2021" name="J Fungi (Basel)">
        <title>Genomic and Metabolomic Analyses of the Marine Fungus Emericellopsis cladophorae: Insights into Saltwater Adaptability Mechanisms and Its Biosynthetic Potential.</title>
        <authorList>
            <person name="Goncalves M.F.M."/>
            <person name="Hilario S."/>
            <person name="Van de Peer Y."/>
            <person name="Esteves A.C."/>
            <person name="Alves A."/>
        </authorList>
    </citation>
    <scope>NUCLEOTIDE SEQUENCE</scope>
    <source>
        <strain evidence="21">MUM 19.33</strain>
    </source>
</reference>
<dbReference type="SUPFAM" id="SSF103473">
    <property type="entry name" value="MFS general substrate transporter"/>
    <property type="match status" value="1"/>
</dbReference>
<evidence type="ECO:0000256" key="6">
    <source>
        <dbReference type="ARBA" id="ARBA00044891"/>
    </source>
</evidence>
<comment type="catalytic activity">
    <reaction evidence="3">
        <text>L-histidyl-glycine(out) = L-histidyl-glycine(in)</text>
        <dbReference type="Rhea" id="RHEA:79395"/>
        <dbReference type="ChEBI" id="CHEBI:229957"/>
    </reaction>
</comment>
<evidence type="ECO:0000256" key="2">
    <source>
        <dbReference type="ARBA" id="ARBA00044876"/>
    </source>
</evidence>
<evidence type="ECO:0000256" key="9">
    <source>
        <dbReference type="ARBA" id="ARBA00044899"/>
    </source>
</evidence>
<evidence type="ECO:0000313" key="22">
    <source>
        <dbReference type="Proteomes" id="UP001055219"/>
    </source>
</evidence>
<evidence type="ECO:0000256" key="17">
    <source>
        <dbReference type="ARBA" id="ARBA00045709"/>
    </source>
</evidence>
<comment type="catalytic activity">
    <reaction evidence="12">
        <text>L-histidyl-L-alpha-amino acid(out) = L-histidyl-L-alpha-amino acid(in)</text>
        <dbReference type="Rhea" id="RHEA:79379"/>
        <dbReference type="ChEBI" id="CHEBI:229964"/>
    </reaction>
</comment>
<feature type="transmembrane region" description="Helical" evidence="19">
    <location>
        <begin position="827"/>
        <end position="846"/>
    </location>
</feature>
<accession>A0A9Q0BAB9</accession>
<dbReference type="EMBL" id="JAGIXG020000077">
    <property type="protein sequence ID" value="KAI6778222.1"/>
    <property type="molecule type" value="Genomic_DNA"/>
</dbReference>
<dbReference type="GO" id="GO:0016020">
    <property type="term" value="C:membrane"/>
    <property type="evidence" value="ECO:0007669"/>
    <property type="project" value="UniProtKB-SubCell"/>
</dbReference>
<evidence type="ECO:0000256" key="10">
    <source>
        <dbReference type="ARBA" id="ARBA00044900"/>
    </source>
</evidence>
<comment type="catalytic activity">
    <reaction evidence="9">
        <text>L-arginyl-L-alpha-amino acid(out) = L-arginyl-L-alpha-amino acid(in)</text>
        <dbReference type="Rhea" id="RHEA:79371"/>
        <dbReference type="ChEBI" id="CHEBI:84315"/>
    </reaction>
</comment>
<evidence type="ECO:0000256" key="4">
    <source>
        <dbReference type="ARBA" id="ARBA00044881"/>
    </source>
</evidence>
<dbReference type="AlphaFoldDB" id="A0A9Q0BAB9"/>
<feature type="transmembrane region" description="Helical" evidence="19">
    <location>
        <begin position="668"/>
        <end position="691"/>
    </location>
</feature>
<evidence type="ECO:0000313" key="21">
    <source>
        <dbReference type="EMBL" id="KAI6778222.1"/>
    </source>
</evidence>
<dbReference type="OrthoDB" id="424834at2759"/>
<keyword evidence="19" id="KW-0472">Membrane</keyword>
<comment type="catalytic activity">
    <reaction evidence="13">
        <text>L-alanyl-L-lysine(out) = L-alanyl-L-lysine(in)</text>
        <dbReference type="Rhea" id="RHEA:79415"/>
        <dbReference type="ChEBI" id="CHEBI:192470"/>
    </reaction>
</comment>
<dbReference type="InterPro" id="IPR052187">
    <property type="entry name" value="MFSD1"/>
</dbReference>
<evidence type="ECO:0000256" key="11">
    <source>
        <dbReference type="ARBA" id="ARBA00044903"/>
    </source>
</evidence>
<comment type="catalytic activity">
    <reaction evidence="11">
        <text>L-arginyl-glycine(out) = L-arginyl-glycine(in)</text>
        <dbReference type="Rhea" id="RHEA:79391"/>
        <dbReference type="ChEBI" id="CHEBI:229955"/>
    </reaction>
</comment>
<protein>
    <recommendedName>
        <fullName evidence="15">Lysosomal dipeptide transporter MFSD1</fullName>
    </recommendedName>
    <alternativeName>
        <fullName evidence="16">Major facilitator superfamily domain-containing protein 1</fullName>
    </alternativeName>
</protein>
<evidence type="ECO:0000256" key="14">
    <source>
        <dbReference type="ARBA" id="ARBA00044924"/>
    </source>
</evidence>
<proteinExistence type="predicted"/>
<comment type="catalytic activity">
    <reaction evidence="10">
        <text>L-lysyl-L-lysine(out) = L-lysyl-L-lysine(in)</text>
        <dbReference type="Rhea" id="RHEA:79403"/>
        <dbReference type="ChEBI" id="CHEBI:229956"/>
    </reaction>
</comment>
<dbReference type="PROSITE" id="PS50850">
    <property type="entry name" value="MFS"/>
    <property type="match status" value="1"/>
</dbReference>
<feature type="transmembrane region" description="Helical" evidence="19">
    <location>
        <begin position="641"/>
        <end position="661"/>
    </location>
</feature>
<dbReference type="RefSeq" id="XP_051359078.1">
    <property type="nucleotide sequence ID" value="XM_051509964.1"/>
</dbReference>
<dbReference type="PANTHER" id="PTHR23512:SF12">
    <property type="entry name" value="TRANSPORTER, PUTATIVE (AFU_ORTHOLOGUE AFUA_4G00260)-RELATED"/>
    <property type="match status" value="1"/>
</dbReference>
<evidence type="ECO:0000256" key="15">
    <source>
        <dbReference type="ARBA" id="ARBA00044985"/>
    </source>
</evidence>
<dbReference type="PANTHER" id="PTHR23512">
    <property type="entry name" value="MAJOR FACILITATOR SUPERFAMILY DOMAIN-CONTAINING PROTEIN 1"/>
    <property type="match status" value="1"/>
</dbReference>
<feature type="transmembrane region" description="Helical" evidence="19">
    <location>
        <begin position="542"/>
        <end position="564"/>
    </location>
</feature>
<reference evidence="21" key="2">
    <citation type="submission" date="2022-07" db="EMBL/GenBank/DDBJ databases">
        <authorList>
            <person name="Goncalves M.F.M."/>
            <person name="Hilario S."/>
            <person name="Van De Peer Y."/>
            <person name="Esteves A.C."/>
            <person name="Alves A."/>
        </authorList>
    </citation>
    <scope>NUCLEOTIDE SEQUENCE</scope>
    <source>
        <strain evidence="21">MUM 19.33</strain>
    </source>
</reference>
<dbReference type="InterPro" id="IPR020846">
    <property type="entry name" value="MFS_dom"/>
</dbReference>
<dbReference type="InterPro" id="IPR036259">
    <property type="entry name" value="MFS_trans_sf"/>
</dbReference>
<comment type="catalytic activity">
    <reaction evidence="8">
        <text>L-aspartyl-L-lysine(out) = L-aspartyl-L-lysine(in)</text>
        <dbReference type="Rhea" id="RHEA:79411"/>
        <dbReference type="ChEBI" id="CHEBI:229953"/>
    </reaction>
</comment>
<evidence type="ECO:0000256" key="7">
    <source>
        <dbReference type="ARBA" id="ARBA00044893"/>
    </source>
</evidence>
<evidence type="ECO:0000256" key="19">
    <source>
        <dbReference type="SAM" id="Phobius"/>
    </source>
</evidence>
<evidence type="ECO:0000256" key="18">
    <source>
        <dbReference type="ARBA" id="ARBA00046376"/>
    </source>
</evidence>
<dbReference type="Gene3D" id="1.20.1250.20">
    <property type="entry name" value="MFS general substrate transporter like domains"/>
    <property type="match status" value="1"/>
</dbReference>
<evidence type="ECO:0000256" key="12">
    <source>
        <dbReference type="ARBA" id="ARBA00044912"/>
    </source>
</evidence>
<comment type="subcellular location">
    <subcellularLocation>
        <location evidence="1">Membrane</location>
        <topology evidence="1">Multi-pass membrane protein</topology>
    </subcellularLocation>
</comment>
<gene>
    <name evidence="21" type="ORF">J7T54_004117</name>
</gene>
<evidence type="ECO:0000256" key="16">
    <source>
        <dbReference type="ARBA" id="ARBA00045018"/>
    </source>
</evidence>
<evidence type="ECO:0000259" key="20">
    <source>
        <dbReference type="PROSITE" id="PS50850"/>
    </source>
</evidence>
<comment type="subunit">
    <text evidence="18">Homodimer. Interacts with lysosomal protein GLMP (via lumenal domain); the interaction starts while both proteins are still in the endoplasmic reticulum and is required for stabilization of MFSD1 in lysosomes but has no direct effect on its targeting to lysosomes or transporter activity.</text>
</comment>
<keyword evidence="19" id="KW-1133">Transmembrane helix</keyword>
<keyword evidence="22" id="KW-1185">Reference proteome</keyword>
<dbReference type="InterPro" id="IPR011701">
    <property type="entry name" value="MFS"/>
</dbReference>
<comment type="catalytic activity">
    <reaction evidence="5">
        <text>L-alpha-aminoacyl-L-histidine(out) = L-alpha-aminoacyl-L-histidine(in)</text>
        <dbReference type="Rhea" id="RHEA:79375"/>
        <dbReference type="ChEBI" id="CHEBI:229967"/>
    </reaction>
</comment>
<dbReference type="Proteomes" id="UP001055219">
    <property type="component" value="Unassembled WGS sequence"/>
</dbReference>
<evidence type="ECO:0000256" key="3">
    <source>
        <dbReference type="ARBA" id="ARBA00044878"/>
    </source>
</evidence>
<comment type="catalytic activity">
    <reaction evidence="14">
        <text>L-lysyl-glycine(out) = L-lysyl-glycine(in)</text>
        <dbReference type="Rhea" id="RHEA:79407"/>
        <dbReference type="ChEBI" id="CHEBI:191202"/>
    </reaction>
</comment>
<sequence>MAQKLLCYVCPPCLEGNLEWSVPLKDLMWPVVERAITTRKIAVPLRSQAAEAVLYFAERDSVPIRQSSVALAKSLLRKSMSYHLHASVILFQSTLLRIDGEFVKSESIIRDFNRIGPRPATRRDHGLLGRLHVSLVETKIKFYDKDVAAWIYKWEAQQPPSSLDTEVTFRLQSTAARYFQSIGDFSAARESLSQFLSLGSAKPLRSNTRRLLVGRLADVHCEMKEYDKALDLLQDEIDQTAPPDRSRRWFARLLLAGVEANIGLGWIVHAQSMLDELASTEPKDLDDIHDQQLHIRRLVASGRITHVVCEFWLPTVTTLWLQWIAADVYRLQVFMPAEAEANKKTHVENGHKNTAVAEVDSSNSDTSSQRATKPVPLSWKLVSVVLVTFIGFGSKWSSGITGAMKSTMKKELNIDNTQFSILEASEDFMVTALMMLSGVVTDRIGGAGAMLYGNAIYSVGSILVAAAAQTRNYKFMIGGRVISALGDIATQVAQYKVFSSWFAPNNGFASTLGFELGIGKIGAFAGKASANIIAERTGDFAWVFWVAVFMNLFTKVMTGVFYWFTRLANRKYHGINDPATGEKLQEKSKTLHFKKVLQLPWSFWTVLAFSLFQTSTAVVFLQNATELAEQRFSTNSITAGWYSAVTQYAGFFVVPLLGVFLDLFGQRISALFICGVGIFASMLLVCFSGNVKGTAASFGIFAISHCFGPTTIIDSIRTSMWDNTVFGSAYAAKITMNNAMNIIVRVVTGRIQDADNNSYNKVTIVYVILAGCSVVVSLGLTLISWKSVDLRHLQWSRSKRIARGVELNERRDLFFGLNKATNMRTSLICFGALIALVLCGWCAYFWGVATGNSS</sequence>
<evidence type="ECO:0000256" key="8">
    <source>
        <dbReference type="ARBA" id="ARBA00044898"/>
    </source>
</evidence>
<feature type="domain" description="Major facilitator superfamily (MFS) profile" evidence="20">
    <location>
        <begin position="383"/>
        <end position="788"/>
    </location>
</feature>
<dbReference type="GeneID" id="75830606"/>
<comment type="catalytic activity">
    <reaction evidence="7">
        <text>L-alpha-aminoacyl-L-lysine(out) = L-alpha-aminoacyl-L-lysine(in)</text>
        <dbReference type="Rhea" id="RHEA:79383"/>
        <dbReference type="ChEBI" id="CHEBI:229966"/>
    </reaction>
</comment>
<comment type="catalytic activity">
    <reaction evidence="4">
        <text>L-alpha-aminoacyl-L-arginine(out) = L-alpha-aminoacyl-L-arginine(in)</text>
        <dbReference type="Rhea" id="RHEA:79367"/>
        <dbReference type="ChEBI" id="CHEBI:229968"/>
    </reaction>
</comment>
<dbReference type="GO" id="GO:0022857">
    <property type="term" value="F:transmembrane transporter activity"/>
    <property type="evidence" value="ECO:0007669"/>
    <property type="project" value="InterPro"/>
</dbReference>
<comment type="catalytic activity">
    <reaction evidence="6">
        <text>L-lysyl-L-alpha-amino acid(out) = L-lysyl-L-alpha-amino acid(in)</text>
        <dbReference type="Rhea" id="RHEA:79387"/>
        <dbReference type="ChEBI" id="CHEBI:229965"/>
    </reaction>
</comment>